<dbReference type="Pfam" id="PF01585">
    <property type="entry name" value="G-patch"/>
    <property type="match status" value="1"/>
</dbReference>
<accession>A0A182U7F9</accession>
<dbReference type="AlphaFoldDB" id="A0A182U7F9"/>
<dbReference type="EnsemblMetazoa" id="AMEC015283-RA">
    <property type="protein sequence ID" value="AMEC015283-PA"/>
    <property type="gene ID" value="AMEC015283"/>
</dbReference>
<evidence type="ECO:0000256" key="1">
    <source>
        <dbReference type="SAM" id="MobiDB-lite"/>
    </source>
</evidence>
<dbReference type="PANTHER" id="PTHR20923:SF1">
    <property type="entry name" value="G PATCH DOMAIN AND ANKYRIN REPEAT-CONTAINING PROTEIN 1"/>
    <property type="match status" value="1"/>
</dbReference>
<evidence type="ECO:0000313" key="3">
    <source>
        <dbReference type="EnsemblMetazoa" id="AMEC015283-PA"/>
    </source>
</evidence>
<organism evidence="3 4">
    <name type="scientific">Anopheles melas</name>
    <dbReference type="NCBI Taxonomy" id="34690"/>
    <lineage>
        <taxon>Eukaryota</taxon>
        <taxon>Metazoa</taxon>
        <taxon>Ecdysozoa</taxon>
        <taxon>Arthropoda</taxon>
        <taxon>Hexapoda</taxon>
        <taxon>Insecta</taxon>
        <taxon>Pterygota</taxon>
        <taxon>Neoptera</taxon>
        <taxon>Endopterygota</taxon>
        <taxon>Diptera</taxon>
        <taxon>Nematocera</taxon>
        <taxon>Culicoidea</taxon>
        <taxon>Culicidae</taxon>
        <taxon>Anophelinae</taxon>
        <taxon>Anopheles</taxon>
    </lineage>
</organism>
<name>A0A182U7F9_9DIPT</name>
<dbReference type="SMART" id="SM00443">
    <property type="entry name" value="G_patch"/>
    <property type="match status" value="1"/>
</dbReference>
<feature type="compositionally biased region" description="Acidic residues" evidence="1">
    <location>
        <begin position="635"/>
        <end position="652"/>
    </location>
</feature>
<dbReference type="VEuPathDB" id="VectorBase:AMEC015283"/>
<feature type="region of interest" description="Disordered" evidence="1">
    <location>
        <begin position="576"/>
        <end position="673"/>
    </location>
</feature>
<dbReference type="STRING" id="34690.A0A182U7F9"/>
<protein>
    <recommendedName>
        <fullName evidence="2">G-patch domain-containing protein</fullName>
    </recommendedName>
</protein>
<keyword evidence="4" id="KW-1185">Reference proteome</keyword>
<proteinExistence type="predicted"/>
<feature type="domain" description="G-patch" evidence="2">
    <location>
        <begin position="789"/>
        <end position="835"/>
    </location>
</feature>
<dbReference type="PANTHER" id="PTHR20923">
    <property type="entry name" value="BAT4 PROTEIN-RELATED"/>
    <property type="match status" value="1"/>
</dbReference>
<sequence length="946" mass="106510">MLVSSMRGSSTKPAPTIAFENSCLANSSASSGSLLCRAAAISSTVTTHGCVSSLPVVFTFDTLPPRQQLIDLRFQQRTFDQPVRILPISRRIGTAHLLLNRDQILSQIHAELHQHQLIVRFVTEQHLDAALFQRLIVRGSFRQGTIRRGQIVDVLLAFRLPLAVLGQRYCPVQFLARFEPQQLGDLFLFLLLLAGHDAFLQEESVVFVELVVAFRFLLRAVVQEAQRAEAQPLGQQVLRLGLDQHLARVKGHTAVRIARHLKQARLTFGEVQQRPNAERNVRFVVQRKAGRVERVAHEPVELVVLLGRHLLRFHQPDRLDLVRLLAVQEDGTAHEVAVAPDHLPDPVLVRKLPTVRLQMDHNLRADGHILRLLNFERARTIGRPLEAGRTGPGRAGVHVHPIRYHERRLLHELFRAGPGNSAEIGHQLFPRHPDAGVLDRQLTVLLVRADVYFERSVRFRKLTRLTIAGRAGGCLHEKAELFQRIASVRYELPDKHLLVGVERTGHDVEQHARFRLELVLVARPNCLLLVAYNRVIAFFRHLGAQCPVGGKPRSLRLLVHCNEAFEMGGVKNKNKVKLPVSKAKQKKAVDKWQKDKGKGAAGPKKQVMPTAADPDSKEPSRRPIVFVSPKPADEPSSDEGEVSEEEQDEPEESVPSKLPVLEPVPTDVPDPQLEPNKIKLLKPLIGYFYNGDQMSLKLSFEQAGLLLKPDYDEKTRVFRFRVDMREICRAEGEKNEAHTIAREKLVQIVRYYCYCVKRVKEYHTRRKIFYTRPPKMAVQAQKDQKKIPEQNVGFQMLQKQGWNPGTALGMSMEGIIEPIVAKKRKGKSGLGVEDAVASDGTEEKVKIPIEAFYLLLKQYAGVNALYDIVFSSQFSKHQVAKLKSFAMSLKLLPQMIGTNKKKLVVSRPLTIKEIKEGVMKGHSDLCAKYVVIPPAAGIPAEDKMLA</sequence>
<dbReference type="PROSITE" id="PS50174">
    <property type="entry name" value="G_PATCH"/>
    <property type="match status" value="1"/>
</dbReference>
<dbReference type="InterPro" id="IPR000467">
    <property type="entry name" value="G_patch_dom"/>
</dbReference>
<evidence type="ECO:0000313" key="4">
    <source>
        <dbReference type="Proteomes" id="UP000075902"/>
    </source>
</evidence>
<evidence type="ECO:0000259" key="2">
    <source>
        <dbReference type="PROSITE" id="PS50174"/>
    </source>
</evidence>
<feature type="compositionally biased region" description="Basic and acidic residues" evidence="1">
    <location>
        <begin position="587"/>
        <end position="598"/>
    </location>
</feature>
<reference evidence="3" key="2">
    <citation type="submission" date="2020-05" db="UniProtKB">
        <authorList>
            <consortium name="EnsemblMetazoa"/>
        </authorList>
    </citation>
    <scope>IDENTIFICATION</scope>
    <source>
        <strain evidence="3">CM1001059</strain>
    </source>
</reference>
<dbReference type="Proteomes" id="UP000075902">
    <property type="component" value="Unassembled WGS sequence"/>
</dbReference>
<dbReference type="InterPro" id="IPR039146">
    <property type="entry name" value="GPANK1"/>
</dbReference>
<dbReference type="GO" id="GO:0003676">
    <property type="term" value="F:nucleic acid binding"/>
    <property type="evidence" value="ECO:0007669"/>
    <property type="project" value="InterPro"/>
</dbReference>
<reference evidence="4" key="1">
    <citation type="submission" date="2014-01" db="EMBL/GenBank/DDBJ databases">
        <title>The Genome Sequence of Anopheles melas CM1001059_A (V2).</title>
        <authorList>
            <consortium name="The Broad Institute Genomics Platform"/>
            <person name="Neafsey D.E."/>
            <person name="Besansky N."/>
            <person name="Howell P."/>
            <person name="Walton C."/>
            <person name="Young S.K."/>
            <person name="Zeng Q."/>
            <person name="Gargeya S."/>
            <person name="Fitzgerald M."/>
            <person name="Haas B."/>
            <person name="Abouelleil A."/>
            <person name="Allen A.W."/>
            <person name="Alvarado L."/>
            <person name="Arachchi H.M."/>
            <person name="Berlin A.M."/>
            <person name="Chapman S.B."/>
            <person name="Gainer-Dewar J."/>
            <person name="Goldberg J."/>
            <person name="Griggs A."/>
            <person name="Gujja S."/>
            <person name="Hansen M."/>
            <person name="Howarth C."/>
            <person name="Imamovic A."/>
            <person name="Ireland A."/>
            <person name="Larimer J."/>
            <person name="McCowan C."/>
            <person name="Murphy C."/>
            <person name="Pearson M."/>
            <person name="Poon T.W."/>
            <person name="Priest M."/>
            <person name="Roberts A."/>
            <person name="Saif S."/>
            <person name="Shea T."/>
            <person name="Sisk P."/>
            <person name="Sykes S."/>
            <person name="Wortman J."/>
            <person name="Nusbaum C."/>
            <person name="Birren B."/>
        </authorList>
    </citation>
    <scope>NUCLEOTIDE SEQUENCE [LARGE SCALE GENOMIC DNA]</scope>
    <source>
        <strain evidence="4">CM1001059</strain>
    </source>
</reference>